<name>A0A941I8D2_9BURK</name>
<evidence type="ECO:0000313" key="4">
    <source>
        <dbReference type="EMBL" id="MBR7783625.1"/>
    </source>
</evidence>
<dbReference type="InterPro" id="IPR001638">
    <property type="entry name" value="Solute-binding_3/MltF_N"/>
</dbReference>
<accession>A0A941I8D2</accession>
<dbReference type="Pfam" id="PF00497">
    <property type="entry name" value="SBP_bac_3"/>
    <property type="match status" value="1"/>
</dbReference>
<dbReference type="Proteomes" id="UP000680067">
    <property type="component" value="Unassembled WGS sequence"/>
</dbReference>
<feature type="chain" id="PRO_5037841792" evidence="2">
    <location>
        <begin position="19"/>
        <end position="249"/>
    </location>
</feature>
<dbReference type="SUPFAM" id="SSF53850">
    <property type="entry name" value="Periplasmic binding protein-like II"/>
    <property type="match status" value="1"/>
</dbReference>
<evidence type="ECO:0000313" key="5">
    <source>
        <dbReference type="Proteomes" id="UP000680067"/>
    </source>
</evidence>
<protein>
    <submittedName>
        <fullName evidence="4">Transporter substrate-binding domain-containing protein</fullName>
    </submittedName>
</protein>
<dbReference type="AlphaFoldDB" id="A0A941I8D2"/>
<keyword evidence="1 2" id="KW-0732">Signal</keyword>
<keyword evidence="5" id="KW-1185">Reference proteome</keyword>
<evidence type="ECO:0000256" key="1">
    <source>
        <dbReference type="ARBA" id="ARBA00022729"/>
    </source>
</evidence>
<reference evidence="4" key="1">
    <citation type="submission" date="2021-04" db="EMBL/GenBank/DDBJ databases">
        <title>novel species isolated from subtropical streams in China.</title>
        <authorList>
            <person name="Lu H."/>
        </authorList>
    </citation>
    <scope>NUCLEOTIDE SEQUENCE</scope>
    <source>
        <strain evidence="4">LFS511W</strain>
    </source>
</reference>
<organism evidence="4 5">
    <name type="scientific">Undibacterium luofuense</name>
    <dbReference type="NCBI Taxonomy" id="2828733"/>
    <lineage>
        <taxon>Bacteria</taxon>
        <taxon>Pseudomonadati</taxon>
        <taxon>Pseudomonadota</taxon>
        <taxon>Betaproteobacteria</taxon>
        <taxon>Burkholderiales</taxon>
        <taxon>Oxalobacteraceae</taxon>
        <taxon>Undibacterium</taxon>
    </lineage>
</organism>
<dbReference type="Gene3D" id="3.40.190.10">
    <property type="entry name" value="Periplasmic binding protein-like II"/>
    <property type="match status" value="2"/>
</dbReference>
<dbReference type="RefSeq" id="WP_212688896.1">
    <property type="nucleotide sequence ID" value="NZ_JAGSPN010000013.1"/>
</dbReference>
<gene>
    <name evidence="4" type="ORF">KDM89_15880</name>
</gene>
<evidence type="ECO:0000256" key="2">
    <source>
        <dbReference type="SAM" id="SignalP"/>
    </source>
</evidence>
<dbReference type="EMBL" id="JAGSPN010000013">
    <property type="protein sequence ID" value="MBR7783625.1"/>
    <property type="molecule type" value="Genomic_DNA"/>
</dbReference>
<feature type="domain" description="Solute-binding protein family 3/N-terminal" evidence="3">
    <location>
        <begin position="34"/>
        <end position="245"/>
    </location>
</feature>
<dbReference type="PANTHER" id="PTHR35936:SF38">
    <property type="entry name" value="GLUTAMINE-BINDING PERIPLASMIC PROTEIN"/>
    <property type="match status" value="1"/>
</dbReference>
<sequence>MSPLKIFALLFFCGSASAQGVKADNGTITLHYYNRPPFLYQDAAGHVKGILAERAEKIMQQAGIHYRWENTPVTRILFHLEHSKRNDCAPGWYFSAEREKFAWYSKPVYRDLPVVIISKNQRFAAAPGNLASILNTAGIRILLKRGLLHNSELQEQLRKPLPASIEYTVAEMPVMLGMIENGRADLTIVTQEEASYYASLPQWASRQLQISKIAGLNTADPRYILCSKSVTPEVMQKINTAIDKLLPKP</sequence>
<feature type="signal peptide" evidence="2">
    <location>
        <begin position="1"/>
        <end position="18"/>
    </location>
</feature>
<comment type="caution">
    <text evidence="4">The sequence shown here is derived from an EMBL/GenBank/DDBJ whole genome shotgun (WGS) entry which is preliminary data.</text>
</comment>
<evidence type="ECO:0000259" key="3">
    <source>
        <dbReference type="Pfam" id="PF00497"/>
    </source>
</evidence>
<dbReference type="PANTHER" id="PTHR35936">
    <property type="entry name" value="MEMBRANE-BOUND LYTIC MUREIN TRANSGLYCOSYLASE F"/>
    <property type="match status" value="1"/>
</dbReference>
<proteinExistence type="predicted"/>